<proteinExistence type="predicted"/>
<dbReference type="RefSeq" id="WP_377379277.1">
    <property type="nucleotide sequence ID" value="NZ_JBHSSW010000013.1"/>
</dbReference>
<dbReference type="Proteomes" id="UP001596303">
    <property type="component" value="Unassembled WGS sequence"/>
</dbReference>
<dbReference type="EMBL" id="JBHSSW010000013">
    <property type="protein sequence ID" value="MFC6198770.1"/>
    <property type="molecule type" value="Genomic_DNA"/>
</dbReference>
<gene>
    <name evidence="1" type="ORF">ACFQDM_11800</name>
</gene>
<organism evidence="1 2">
    <name type="scientific">Ponticaulis profundi</name>
    <dbReference type="NCBI Taxonomy" id="2665222"/>
    <lineage>
        <taxon>Bacteria</taxon>
        <taxon>Pseudomonadati</taxon>
        <taxon>Pseudomonadota</taxon>
        <taxon>Alphaproteobacteria</taxon>
        <taxon>Hyphomonadales</taxon>
        <taxon>Hyphomonadaceae</taxon>
        <taxon>Ponticaulis</taxon>
    </lineage>
</organism>
<keyword evidence="2" id="KW-1185">Reference proteome</keyword>
<protein>
    <recommendedName>
        <fullName evidence="3">Addiction module antitoxin</fullName>
    </recommendedName>
</protein>
<sequence>MSTFTHKFVDRVYTQIEIESGDIKTVLNLKANIELDFCDDDFNQSHRDELETAALKYAEDHKDIYDSVRMISKDKD</sequence>
<comment type="caution">
    <text evidence="1">The sequence shown here is derived from an EMBL/GenBank/DDBJ whole genome shotgun (WGS) entry which is preliminary data.</text>
</comment>
<evidence type="ECO:0000313" key="1">
    <source>
        <dbReference type="EMBL" id="MFC6198770.1"/>
    </source>
</evidence>
<name>A0ABW1SAR1_9PROT</name>
<reference evidence="2" key="1">
    <citation type="journal article" date="2019" name="Int. J. Syst. Evol. Microbiol.">
        <title>The Global Catalogue of Microorganisms (GCM) 10K type strain sequencing project: providing services to taxonomists for standard genome sequencing and annotation.</title>
        <authorList>
            <consortium name="The Broad Institute Genomics Platform"/>
            <consortium name="The Broad Institute Genome Sequencing Center for Infectious Disease"/>
            <person name="Wu L."/>
            <person name="Ma J."/>
        </authorList>
    </citation>
    <scope>NUCLEOTIDE SEQUENCE [LARGE SCALE GENOMIC DNA]</scope>
    <source>
        <strain evidence="2">CGMCC-1.15741</strain>
    </source>
</reference>
<evidence type="ECO:0008006" key="3">
    <source>
        <dbReference type="Google" id="ProtNLM"/>
    </source>
</evidence>
<evidence type="ECO:0000313" key="2">
    <source>
        <dbReference type="Proteomes" id="UP001596303"/>
    </source>
</evidence>
<accession>A0ABW1SAR1</accession>